<gene>
    <name evidence="2" type="ordered locus">BN6_53920</name>
</gene>
<evidence type="ECO:0000313" key="3">
    <source>
        <dbReference type="Proteomes" id="UP000006281"/>
    </source>
</evidence>
<dbReference type="AlphaFoldDB" id="K0K2Y3"/>
<sequence length="103" mass="11052">MARTPRPRKTDLATRSGTRGCPNVHLLHGSSGENGQPAAVAGRIADPRKWLLPVRPGTGSATDGTRFLIGTREHRSLRGRLSAGTVARRRIVGQVALPFVHGR</sequence>
<feature type="region of interest" description="Disordered" evidence="1">
    <location>
        <begin position="1"/>
        <end position="22"/>
    </location>
</feature>
<organism evidence="2 3">
    <name type="scientific">Saccharothrix espanaensis (strain ATCC 51144 / DSM 44229 / JCM 9112 / NBRC 15066 / NRRL 15764)</name>
    <dbReference type="NCBI Taxonomy" id="1179773"/>
    <lineage>
        <taxon>Bacteria</taxon>
        <taxon>Bacillati</taxon>
        <taxon>Actinomycetota</taxon>
        <taxon>Actinomycetes</taxon>
        <taxon>Pseudonocardiales</taxon>
        <taxon>Pseudonocardiaceae</taxon>
        <taxon>Saccharothrix</taxon>
    </lineage>
</organism>
<dbReference type="HOGENOM" id="CLU_2261799_0_0_11"/>
<name>K0K2Y3_SACES</name>
<accession>K0K2Y3</accession>
<reference evidence="2 3" key="1">
    <citation type="journal article" date="2012" name="BMC Genomics">
        <title>Complete genome sequence of Saccharothrix espanaensis DSM 44229T and comparison to the other completely sequenced Pseudonocardiaceae.</title>
        <authorList>
            <person name="Strobel T."/>
            <person name="Al-Dilaimi A."/>
            <person name="Blom J."/>
            <person name="Gessner A."/>
            <person name="Kalinowski J."/>
            <person name="Luzhetska M."/>
            <person name="Puhler A."/>
            <person name="Szczepanowski R."/>
            <person name="Bechthold A."/>
            <person name="Ruckert C."/>
        </authorList>
    </citation>
    <scope>NUCLEOTIDE SEQUENCE [LARGE SCALE GENOMIC DNA]</scope>
    <source>
        <strain evidence="3">ATCC 51144 / DSM 44229 / JCM 9112 / NBRC 15066 / NRRL 15764</strain>
    </source>
</reference>
<evidence type="ECO:0000313" key="2">
    <source>
        <dbReference type="EMBL" id="CCH32651.1"/>
    </source>
</evidence>
<dbReference type="KEGG" id="sesp:BN6_53920"/>
<evidence type="ECO:0000256" key="1">
    <source>
        <dbReference type="SAM" id="MobiDB-lite"/>
    </source>
</evidence>
<dbReference type="EMBL" id="HE804045">
    <property type="protein sequence ID" value="CCH32651.1"/>
    <property type="molecule type" value="Genomic_DNA"/>
</dbReference>
<protein>
    <submittedName>
        <fullName evidence="2">Uncharacterized protein</fullName>
    </submittedName>
</protein>
<proteinExistence type="predicted"/>
<keyword evidence="3" id="KW-1185">Reference proteome</keyword>
<dbReference type="STRING" id="1179773.BN6_53920"/>
<dbReference type="Proteomes" id="UP000006281">
    <property type="component" value="Chromosome"/>
</dbReference>